<dbReference type="InterPro" id="IPR036640">
    <property type="entry name" value="ABC1_TM_sf"/>
</dbReference>
<dbReference type="PROSITE" id="PS00211">
    <property type="entry name" value="ABC_TRANSPORTER_1"/>
    <property type="match status" value="1"/>
</dbReference>
<dbReference type="GO" id="GO:0015421">
    <property type="term" value="F:ABC-type oligopeptide transporter activity"/>
    <property type="evidence" value="ECO:0007669"/>
    <property type="project" value="TreeGrafter"/>
</dbReference>
<feature type="transmembrane region" description="Helical" evidence="9">
    <location>
        <begin position="267"/>
        <end position="286"/>
    </location>
</feature>
<dbReference type="InterPro" id="IPR039421">
    <property type="entry name" value="Type_1_exporter"/>
</dbReference>
<evidence type="ECO:0000259" key="11">
    <source>
        <dbReference type="PROSITE" id="PS50929"/>
    </source>
</evidence>
<dbReference type="EMBL" id="FOQE01000067">
    <property type="protein sequence ID" value="SFH93509.1"/>
    <property type="molecule type" value="Genomic_DNA"/>
</dbReference>
<dbReference type="Proteomes" id="UP000198668">
    <property type="component" value="Unassembled WGS sequence"/>
</dbReference>
<evidence type="ECO:0000256" key="1">
    <source>
        <dbReference type="ARBA" id="ARBA00004651"/>
    </source>
</evidence>
<dbReference type="GO" id="GO:0005524">
    <property type="term" value="F:ATP binding"/>
    <property type="evidence" value="ECO:0007669"/>
    <property type="project" value="UniProtKB-KW"/>
</dbReference>
<dbReference type="Gene3D" id="1.20.1560.10">
    <property type="entry name" value="ABC transporter type 1, transmembrane domain"/>
    <property type="match status" value="1"/>
</dbReference>
<dbReference type="CDD" id="cd18547">
    <property type="entry name" value="ABC_6TM_Tm288_like"/>
    <property type="match status" value="1"/>
</dbReference>
<evidence type="ECO:0000256" key="9">
    <source>
        <dbReference type="SAM" id="Phobius"/>
    </source>
</evidence>
<protein>
    <submittedName>
        <fullName evidence="12">ATP-binding cassette, subfamily B</fullName>
    </submittedName>
</protein>
<feature type="transmembrane region" description="Helical" evidence="9">
    <location>
        <begin position="180"/>
        <end position="200"/>
    </location>
</feature>
<feature type="transmembrane region" description="Helical" evidence="9">
    <location>
        <begin position="32"/>
        <end position="53"/>
    </location>
</feature>
<reference evidence="12 13" key="1">
    <citation type="submission" date="2016-10" db="EMBL/GenBank/DDBJ databases">
        <authorList>
            <person name="de Groot N.N."/>
        </authorList>
    </citation>
    <scope>NUCLEOTIDE SEQUENCE [LARGE SCALE GENOMIC DNA]</scope>
    <source>
        <strain evidence="12 13">DSM 27630</strain>
    </source>
</reference>
<keyword evidence="4 9" id="KW-0812">Transmembrane</keyword>
<dbReference type="AlphaFoldDB" id="A0A1I3E3R4"/>
<feature type="transmembrane region" description="Helical" evidence="9">
    <location>
        <begin position="85"/>
        <end position="105"/>
    </location>
</feature>
<dbReference type="SUPFAM" id="SSF52540">
    <property type="entry name" value="P-loop containing nucleoside triphosphate hydrolases"/>
    <property type="match status" value="1"/>
</dbReference>
<dbReference type="PROSITE" id="PS50893">
    <property type="entry name" value="ABC_TRANSPORTER_2"/>
    <property type="match status" value="1"/>
</dbReference>
<evidence type="ECO:0000259" key="10">
    <source>
        <dbReference type="PROSITE" id="PS50893"/>
    </source>
</evidence>
<keyword evidence="8 9" id="KW-0472">Membrane</keyword>
<accession>A0A1I3E3R4</accession>
<dbReference type="InterPro" id="IPR011527">
    <property type="entry name" value="ABC1_TM_dom"/>
</dbReference>
<gene>
    <name evidence="12" type="ORF">SAMN04489868_1673</name>
</gene>
<feature type="domain" description="ABC transporter" evidence="10">
    <location>
        <begin position="357"/>
        <end position="590"/>
    </location>
</feature>
<dbReference type="GO" id="GO:0005886">
    <property type="term" value="C:plasma membrane"/>
    <property type="evidence" value="ECO:0007669"/>
    <property type="project" value="UniProtKB-SubCell"/>
</dbReference>
<dbReference type="InterPro" id="IPR027417">
    <property type="entry name" value="P-loop_NTPase"/>
</dbReference>
<dbReference type="Gene3D" id="3.40.50.300">
    <property type="entry name" value="P-loop containing nucleotide triphosphate hydrolases"/>
    <property type="match status" value="1"/>
</dbReference>
<dbReference type="InterPro" id="IPR003439">
    <property type="entry name" value="ABC_transporter-like_ATP-bd"/>
</dbReference>
<keyword evidence="6 12" id="KW-0067">ATP-binding</keyword>
<dbReference type="InterPro" id="IPR017871">
    <property type="entry name" value="ABC_transporter-like_CS"/>
</dbReference>
<evidence type="ECO:0000256" key="7">
    <source>
        <dbReference type="ARBA" id="ARBA00022989"/>
    </source>
</evidence>
<dbReference type="SMART" id="SM00382">
    <property type="entry name" value="AAA"/>
    <property type="match status" value="1"/>
</dbReference>
<dbReference type="PANTHER" id="PTHR43394">
    <property type="entry name" value="ATP-DEPENDENT PERMEASE MDL1, MITOCHONDRIAL"/>
    <property type="match status" value="1"/>
</dbReference>
<dbReference type="GO" id="GO:0016887">
    <property type="term" value="F:ATP hydrolysis activity"/>
    <property type="evidence" value="ECO:0007669"/>
    <property type="project" value="InterPro"/>
</dbReference>
<dbReference type="CDD" id="cd03254">
    <property type="entry name" value="ABCC_Glucan_exporter_like"/>
    <property type="match status" value="1"/>
</dbReference>
<dbReference type="FunFam" id="1.20.1560.10:FF:000011">
    <property type="entry name" value="Multidrug ABC transporter ATP-binding protein"/>
    <property type="match status" value="1"/>
</dbReference>
<sequence>MENSKKQKKNKDQPNKLGPLFYQQLKEQTKEYHVGLIFAVILATLGSITSILGPDRLSEITDLITAGLFSTIDVAQISRISLTLAVLYAIGALMSYFQGFVMATITQRFSEKLRSNINDKINRIPLRYFDAHSQGETLSRVTNDLDTVGQSLNQSLGSLVPAITLFIGCLIMMIRTNIILTVTAVLSVLLGFLIMVLILMKSQKHFESQQAHLAEVNGFVEESYSGHQVIISYNAKEAMHRQFQGFNQQLYTSIWKSQFLSGIMQPLMGFIGNFGYVTVCVVGSILALNDQISFGVIVAFMVYVRLFSQPLSQLAQSMSNLQLAAAAMARVFDFLREEEMSSEKDKLQVESRTVGEVTFDHVSFGYTKDKEIIHDFSAVAHAGEKIAIVGPTGAGKTTIVNLLMKFYDIDSGTILIDDVSIQNLSRAQVHNQFCMVLQDTWLFEGTIKDNLRFNQIDISDEQIHAACKAAGIDHFISTLPQGYDTVLNDSLTLSAGQKQLLTIARALLKDAPMLILDEATSSVDTRTEEVIQKAMDKLMVGRTSFVIAHRLSTIKNADLILVMKDGEIIEKGSHDMLMEKKSFYADLYNSQFEKSTSSLIVEN</sequence>
<feature type="domain" description="ABC transmembrane type-1" evidence="11">
    <location>
        <begin position="37"/>
        <end position="323"/>
    </location>
</feature>
<dbReference type="OrthoDB" id="9770415at2"/>
<evidence type="ECO:0000256" key="2">
    <source>
        <dbReference type="ARBA" id="ARBA00022448"/>
    </source>
</evidence>
<keyword evidence="13" id="KW-1185">Reference proteome</keyword>
<organism evidence="12 13">
    <name type="scientific">Pisciglobus halotolerans</name>
    <dbReference type="NCBI Taxonomy" id="745365"/>
    <lineage>
        <taxon>Bacteria</taxon>
        <taxon>Bacillati</taxon>
        <taxon>Bacillota</taxon>
        <taxon>Bacilli</taxon>
        <taxon>Lactobacillales</taxon>
        <taxon>Carnobacteriaceae</taxon>
    </lineage>
</organism>
<dbReference type="PANTHER" id="PTHR43394:SF1">
    <property type="entry name" value="ATP-BINDING CASSETTE SUB-FAMILY B MEMBER 10, MITOCHONDRIAL"/>
    <property type="match status" value="1"/>
</dbReference>
<evidence type="ECO:0000313" key="13">
    <source>
        <dbReference type="Proteomes" id="UP000198668"/>
    </source>
</evidence>
<evidence type="ECO:0000256" key="8">
    <source>
        <dbReference type="ARBA" id="ARBA00023136"/>
    </source>
</evidence>
<comment type="subcellular location">
    <subcellularLocation>
        <location evidence="1">Cell membrane</location>
        <topology evidence="1">Multi-pass membrane protein</topology>
    </subcellularLocation>
</comment>
<dbReference type="SUPFAM" id="SSF90123">
    <property type="entry name" value="ABC transporter transmembrane region"/>
    <property type="match status" value="1"/>
</dbReference>
<keyword evidence="3" id="KW-1003">Cell membrane</keyword>
<evidence type="ECO:0000256" key="5">
    <source>
        <dbReference type="ARBA" id="ARBA00022741"/>
    </source>
</evidence>
<evidence type="ECO:0000313" key="12">
    <source>
        <dbReference type="EMBL" id="SFH93509.1"/>
    </source>
</evidence>
<dbReference type="Pfam" id="PF00664">
    <property type="entry name" value="ABC_membrane"/>
    <property type="match status" value="1"/>
</dbReference>
<keyword evidence="5" id="KW-0547">Nucleotide-binding</keyword>
<keyword evidence="2" id="KW-0813">Transport</keyword>
<dbReference type="RefSeq" id="WP_092093845.1">
    <property type="nucleotide sequence ID" value="NZ_FOQE01000067.1"/>
</dbReference>
<evidence type="ECO:0000256" key="3">
    <source>
        <dbReference type="ARBA" id="ARBA00022475"/>
    </source>
</evidence>
<dbReference type="Pfam" id="PF00005">
    <property type="entry name" value="ABC_tran"/>
    <property type="match status" value="1"/>
</dbReference>
<evidence type="ECO:0000256" key="6">
    <source>
        <dbReference type="ARBA" id="ARBA00022840"/>
    </source>
</evidence>
<keyword evidence="7 9" id="KW-1133">Transmembrane helix</keyword>
<dbReference type="FunFam" id="3.40.50.300:FF:000287">
    <property type="entry name" value="Multidrug ABC transporter ATP-binding protein"/>
    <property type="match status" value="1"/>
</dbReference>
<feature type="transmembrane region" description="Helical" evidence="9">
    <location>
        <begin position="156"/>
        <end position="174"/>
    </location>
</feature>
<name>A0A1I3E3R4_9LACT</name>
<proteinExistence type="predicted"/>
<dbReference type="InterPro" id="IPR003593">
    <property type="entry name" value="AAA+_ATPase"/>
</dbReference>
<evidence type="ECO:0000256" key="4">
    <source>
        <dbReference type="ARBA" id="ARBA00022692"/>
    </source>
</evidence>
<dbReference type="PROSITE" id="PS50929">
    <property type="entry name" value="ABC_TM1F"/>
    <property type="match status" value="1"/>
</dbReference>